<evidence type="ECO:0000313" key="8">
    <source>
        <dbReference type="Proteomes" id="UP000600363"/>
    </source>
</evidence>
<dbReference type="Proteomes" id="UP000600363">
    <property type="component" value="Unassembled WGS sequence"/>
</dbReference>
<evidence type="ECO:0000256" key="4">
    <source>
        <dbReference type="PIRSR" id="PIRSR037031-50"/>
    </source>
</evidence>
<feature type="domain" description="Thioredoxin-like fold" evidence="6">
    <location>
        <begin position="1"/>
        <end position="75"/>
    </location>
</feature>
<comment type="similarity">
    <text evidence="1 3">Belongs to the glutaredoxin family.</text>
</comment>
<dbReference type="SUPFAM" id="SSF52833">
    <property type="entry name" value="Thioredoxin-like"/>
    <property type="match status" value="1"/>
</dbReference>
<comment type="function">
    <text evidence="3">Does not function as a glutathione-disulfide oxidoreductase in the presence of glutathione and glutathione reductase. Has low thioredoxin activity in vitro.</text>
</comment>
<evidence type="ECO:0000256" key="2">
    <source>
        <dbReference type="ARBA" id="ARBA00022982"/>
    </source>
</evidence>
<dbReference type="InterPro" id="IPR036249">
    <property type="entry name" value="Thioredoxin-like_sf"/>
</dbReference>
<reference evidence="7" key="1">
    <citation type="journal article" date="2020" name="bioRxiv">
        <title>A rank-normalized archaeal taxonomy based on genome phylogeny resolves widespread incomplete and uneven classifications.</title>
        <authorList>
            <person name="Rinke C."/>
            <person name="Chuvochina M."/>
            <person name="Mussig A.J."/>
            <person name="Chaumeil P.-A."/>
            <person name="Waite D.W."/>
            <person name="Whitman W.B."/>
            <person name="Parks D.H."/>
            <person name="Hugenholtz P."/>
        </authorList>
    </citation>
    <scope>NUCLEOTIDE SEQUENCE</scope>
    <source>
        <strain evidence="7">UBA12518</strain>
    </source>
</reference>
<feature type="active site" description="Nucleophile" evidence="4">
    <location>
        <position position="13"/>
    </location>
</feature>
<keyword evidence="5" id="KW-1015">Disulfide bond</keyword>
<feature type="disulfide bond" description="Redox-active" evidence="5">
    <location>
        <begin position="10"/>
        <end position="13"/>
    </location>
</feature>
<evidence type="ECO:0000256" key="1">
    <source>
        <dbReference type="ARBA" id="ARBA00007787"/>
    </source>
</evidence>
<dbReference type="AlphaFoldDB" id="A0A832RXR0"/>
<dbReference type="RefSeq" id="WP_042684646.1">
    <property type="nucleotide sequence ID" value="NZ_DUIH01000021.1"/>
</dbReference>
<dbReference type="InterPro" id="IPR012336">
    <property type="entry name" value="Thioredoxin-like_fold"/>
</dbReference>
<keyword evidence="3" id="KW-0813">Transport</keyword>
<dbReference type="PANTHER" id="PTHR36450:SF1">
    <property type="entry name" value="THIOREDOXIN"/>
    <property type="match status" value="1"/>
</dbReference>
<dbReference type="PIRSF" id="PIRSF037031">
    <property type="entry name" value="Redox_disulphide_2"/>
    <property type="match status" value="1"/>
</dbReference>
<sequence>MKIEILGTGCPKCQALTKYVERAVEELGLKAEVVKVDSIEDILEYGVMSTPALAIEGKVLFAGKLPSYEEVYRLIDEHAGGGKDDGRA</sequence>
<dbReference type="Gene3D" id="3.40.30.10">
    <property type="entry name" value="Glutaredoxin"/>
    <property type="match status" value="1"/>
</dbReference>
<organism evidence="7 8">
    <name type="scientific">Methermicoccus shengliensis</name>
    <dbReference type="NCBI Taxonomy" id="660064"/>
    <lineage>
        <taxon>Archaea</taxon>
        <taxon>Methanobacteriati</taxon>
        <taxon>Methanobacteriota</taxon>
        <taxon>Stenosarchaea group</taxon>
        <taxon>Methanomicrobia</taxon>
        <taxon>Methanosarcinales</taxon>
        <taxon>Methermicoccaceae</taxon>
        <taxon>Methermicoccus</taxon>
    </lineage>
</organism>
<evidence type="ECO:0000313" key="7">
    <source>
        <dbReference type="EMBL" id="HIH70254.1"/>
    </source>
</evidence>
<keyword evidence="2 3" id="KW-0249">Electron transport</keyword>
<dbReference type="InterPro" id="IPR005243">
    <property type="entry name" value="THIRX-like_proc"/>
</dbReference>
<dbReference type="Pfam" id="PF13192">
    <property type="entry name" value="Thioredoxin_3"/>
    <property type="match status" value="1"/>
</dbReference>
<dbReference type="PANTHER" id="PTHR36450">
    <property type="entry name" value="THIOREDOXIN"/>
    <property type="match status" value="1"/>
</dbReference>
<feature type="active site" description="Nucleophile" evidence="4">
    <location>
        <position position="10"/>
    </location>
</feature>
<dbReference type="NCBIfam" id="TIGR00412">
    <property type="entry name" value="redox_disulf_2"/>
    <property type="match status" value="1"/>
</dbReference>
<keyword evidence="3 5" id="KW-0676">Redox-active center</keyword>
<comment type="caution">
    <text evidence="7">The sequence shown here is derived from an EMBL/GenBank/DDBJ whole genome shotgun (WGS) entry which is preliminary data.</text>
</comment>
<protein>
    <recommendedName>
        <fullName evidence="3">Thioredoxin</fullName>
    </recommendedName>
</protein>
<evidence type="ECO:0000256" key="5">
    <source>
        <dbReference type="PIRSR" id="PIRSR037031-51"/>
    </source>
</evidence>
<gene>
    <name evidence="7" type="ORF">HA299_06565</name>
</gene>
<evidence type="ECO:0000256" key="3">
    <source>
        <dbReference type="PIRNR" id="PIRNR037031"/>
    </source>
</evidence>
<accession>A0A832RXR0</accession>
<proteinExistence type="inferred from homology"/>
<name>A0A832RXR0_9EURY</name>
<dbReference type="EMBL" id="DUIH01000021">
    <property type="protein sequence ID" value="HIH70254.1"/>
    <property type="molecule type" value="Genomic_DNA"/>
</dbReference>
<evidence type="ECO:0000259" key="6">
    <source>
        <dbReference type="Pfam" id="PF13192"/>
    </source>
</evidence>